<dbReference type="PANTHER" id="PTHR40370:SF1">
    <property type="entry name" value="DUF3074 DOMAIN-CONTAINING PROTEIN"/>
    <property type="match status" value="1"/>
</dbReference>
<dbReference type="InterPro" id="IPR024500">
    <property type="entry name" value="DUF3074"/>
</dbReference>
<evidence type="ECO:0000313" key="4">
    <source>
        <dbReference type="Proteomes" id="UP000054481"/>
    </source>
</evidence>
<accession>A0A0F7ZIA5</accession>
<evidence type="ECO:0000256" key="1">
    <source>
        <dbReference type="SAM" id="MobiDB-lite"/>
    </source>
</evidence>
<dbReference type="OrthoDB" id="6423603at2759"/>
<evidence type="ECO:0000313" key="3">
    <source>
        <dbReference type="EMBL" id="KJZ73556.1"/>
    </source>
</evidence>
<gene>
    <name evidence="3" type="ORF">HIM_07112</name>
</gene>
<reference evidence="3 4" key="1">
    <citation type="journal article" date="2014" name="Genome Biol. Evol.">
        <title>Comparative genomics and transcriptomics analyses reveal divergent lifestyle features of nematode endoparasitic fungus Hirsutella minnesotensis.</title>
        <authorList>
            <person name="Lai Y."/>
            <person name="Liu K."/>
            <person name="Zhang X."/>
            <person name="Zhang X."/>
            <person name="Li K."/>
            <person name="Wang N."/>
            <person name="Shu C."/>
            <person name="Wu Y."/>
            <person name="Wang C."/>
            <person name="Bushley K.E."/>
            <person name="Xiang M."/>
            <person name="Liu X."/>
        </authorList>
    </citation>
    <scope>NUCLEOTIDE SEQUENCE [LARGE SCALE GENOMIC DNA]</scope>
    <source>
        <strain evidence="3 4">3608</strain>
    </source>
</reference>
<dbReference type="EMBL" id="KQ030534">
    <property type="protein sequence ID" value="KJZ73556.1"/>
    <property type="molecule type" value="Genomic_DNA"/>
</dbReference>
<feature type="region of interest" description="Disordered" evidence="1">
    <location>
        <begin position="248"/>
        <end position="268"/>
    </location>
</feature>
<organism evidence="3 4">
    <name type="scientific">Hirsutella minnesotensis 3608</name>
    <dbReference type="NCBI Taxonomy" id="1043627"/>
    <lineage>
        <taxon>Eukaryota</taxon>
        <taxon>Fungi</taxon>
        <taxon>Dikarya</taxon>
        <taxon>Ascomycota</taxon>
        <taxon>Pezizomycotina</taxon>
        <taxon>Sordariomycetes</taxon>
        <taxon>Hypocreomycetidae</taxon>
        <taxon>Hypocreales</taxon>
        <taxon>Ophiocordycipitaceae</taxon>
        <taxon>Hirsutella</taxon>
    </lineage>
</organism>
<keyword evidence="4" id="KW-1185">Reference proteome</keyword>
<name>A0A0F7ZIA5_9HYPO</name>
<dbReference type="Pfam" id="PF11274">
    <property type="entry name" value="DUF3074"/>
    <property type="match status" value="1"/>
</dbReference>
<evidence type="ECO:0000259" key="2">
    <source>
        <dbReference type="Pfam" id="PF11274"/>
    </source>
</evidence>
<sequence length="537" mass="59591">MADKCGPLVHLWGIDVASQLPPASATAEELTPLLKAMFTEAVPFIETLPAAAERGDGSSPWKAKGSKTFSRSAAPVELYERTVSAAPLAAAVEDHKPPGIDAKHVGSEMWAARRSVHENAAAAGTASWTEWTRCFKDEHAEAEKEFTATVVSTTRHRQWDLAGLELAIAGTTWTDWTLKYEESVHKLPAPLRRRVFPPGRRAATADPAACSLAMVQRQRSVPPESLAGRGQKDSSFSDVLVVKQQPTTSLPASAGTTPSGQQQPAAKDSRVLARADALARMTVELNLRTVGAQAERLERELKELVMRTGQDKEFRKAHEERLTDAWREIVAVKAQMESVRGRQDDIQTDFERCQRETAELRQLLRREVSGLRDLIDSMASQLDSLPTAADMDEECLLRNAQENCTGETVPSGKRIIAQAPASTRGRKNCASRPLGRRIQEAISSTRRWHRDHKSTALPDAEFIANYLKQQSKRDPAMAVLIQKAIQKRLQYGRRPRASSRPRSLDEFCRDVTWNDVIETVEVVLIKDKDVAERMLSK</sequence>
<dbReference type="PANTHER" id="PTHR40370">
    <property type="entry name" value="EXPRESSED PROTEIN"/>
    <property type="match status" value="1"/>
</dbReference>
<dbReference type="AlphaFoldDB" id="A0A0F7ZIA5"/>
<proteinExistence type="predicted"/>
<feature type="domain" description="DUF3074" evidence="2">
    <location>
        <begin position="110"/>
        <end position="197"/>
    </location>
</feature>
<protein>
    <recommendedName>
        <fullName evidence="2">DUF3074 domain-containing protein</fullName>
    </recommendedName>
</protein>
<dbReference type="Proteomes" id="UP000054481">
    <property type="component" value="Unassembled WGS sequence"/>
</dbReference>
<feature type="compositionally biased region" description="Polar residues" evidence="1">
    <location>
        <begin position="248"/>
        <end position="264"/>
    </location>
</feature>